<dbReference type="Proteomes" id="UP000777438">
    <property type="component" value="Unassembled WGS sequence"/>
</dbReference>
<feature type="non-terminal residue" evidence="2">
    <location>
        <position position="401"/>
    </location>
</feature>
<dbReference type="InterPro" id="IPR010730">
    <property type="entry name" value="HET"/>
</dbReference>
<comment type="caution">
    <text evidence="2">The sequence shown here is derived from an EMBL/GenBank/DDBJ whole genome shotgun (WGS) entry which is preliminary data.</text>
</comment>
<organism evidence="2 3">
    <name type="scientific">Thelonectria olida</name>
    <dbReference type="NCBI Taxonomy" id="1576542"/>
    <lineage>
        <taxon>Eukaryota</taxon>
        <taxon>Fungi</taxon>
        <taxon>Dikarya</taxon>
        <taxon>Ascomycota</taxon>
        <taxon>Pezizomycotina</taxon>
        <taxon>Sordariomycetes</taxon>
        <taxon>Hypocreomycetidae</taxon>
        <taxon>Hypocreales</taxon>
        <taxon>Nectriaceae</taxon>
        <taxon>Thelonectria</taxon>
    </lineage>
</organism>
<accession>A0A9P9AK55</accession>
<evidence type="ECO:0000259" key="1">
    <source>
        <dbReference type="Pfam" id="PF06985"/>
    </source>
</evidence>
<keyword evidence="3" id="KW-1185">Reference proteome</keyword>
<gene>
    <name evidence="2" type="ORF">B0T10DRAFT_412147</name>
</gene>
<feature type="domain" description="Heterokaryon incompatibility" evidence="1">
    <location>
        <begin position="1"/>
        <end position="153"/>
    </location>
</feature>
<reference evidence="2 3" key="1">
    <citation type="journal article" date="2021" name="Nat. Commun.">
        <title>Genetic determinants of endophytism in the Arabidopsis root mycobiome.</title>
        <authorList>
            <person name="Mesny F."/>
            <person name="Miyauchi S."/>
            <person name="Thiergart T."/>
            <person name="Pickel B."/>
            <person name="Atanasova L."/>
            <person name="Karlsson M."/>
            <person name="Huettel B."/>
            <person name="Barry K.W."/>
            <person name="Haridas S."/>
            <person name="Chen C."/>
            <person name="Bauer D."/>
            <person name="Andreopoulos W."/>
            <person name="Pangilinan J."/>
            <person name="LaButti K."/>
            <person name="Riley R."/>
            <person name="Lipzen A."/>
            <person name="Clum A."/>
            <person name="Drula E."/>
            <person name="Henrissat B."/>
            <person name="Kohler A."/>
            <person name="Grigoriev I.V."/>
            <person name="Martin F.M."/>
            <person name="Hacquard S."/>
        </authorList>
    </citation>
    <scope>NUCLEOTIDE SEQUENCE [LARGE SCALE GENOMIC DNA]</scope>
    <source>
        <strain evidence="2 3">MPI-CAGE-CH-0241</strain>
    </source>
</reference>
<evidence type="ECO:0000313" key="2">
    <source>
        <dbReference type="EMBL" id="KAH6880372.1"/>
    </source>
</evidence>
<dbReference type="AlphaFoldDB" id="A0A9P9AK55"/>
<dbReference type="PANTHER" id="PTHR33112">
    <property type="entry name" value="DOMAIN PROTEIN, PUTATIVE-RELATED"/>
    <property type="match status" value="1"/>
</dbReference>
<evidence type="ECO:0000313" key="3">
    <source>
        <dbReference type="Proteomes" id="UP000777438"/>
    </source>
</evidence>
<protein>
    <submittedName>
        <fullName evidence="2">Heterokaryon incompatibility protein-domain-containing protein</fullName>
    </submittedName>
</protein>
<name>A0A9P9AK55_9HYPO</name>
<dbReference type="OrthoDB" id="5125733at2759"/>
<dbReference type="Pfam" id="PF06985">
    <property type="entry name" value="HET"/>
    <property type="match status" value="1"/>
</dbReference>
<dbReference type="PANTHER" id="PTHR33112:SF12">
    <property type="entry name" value="HETEROKARYON INCOMPATIBILITY DOMAIN-CONTAINING PROTEIN"/>
    <property type="match status" value="1"/>
</dbReference>
<dbReference type="EMBL" id="JAGPYM010000026">
    <property type="protein sequence ID" value="KAH6880372.1"/>
    <property type="molecule type" value="Genomic_DNA"/>
</dbReference>
<proteinExistence type="predicted"/>
<sequence>YTTLSYCWGGPQAVRLTTGTINAYESGIDFGSLPRTLQDAITVTIHLDIDYIWIDALCIVQDDDGDKKKEIAKMCDIYENSVVAINSATASSVNEGFLHPVSRKNLRPPTCEIDMPLGDPISKRQYGKVTMAPNHHPYTEDFPIHQRGWTFQEYLLAPRLLIFGYLEPFYLCKNDGGLRLERTCISYDWDSVQPRRFKSNYTRREFGFVEDRPDAIRGVIDFICRALQTTCHFGIFESWPVDCLLWKTSYQRPSAPLMNGVPSWSWMAVTGAVDLNLMEHICKSESVATWSPSQENRSLLRLKCRILHGQRTLDSDPNLQFVGNWPDVLDGDEPTGYWADRYPTQSPDELYFIRLVTINYRSSVVLVAVKQREGVYRRCGLAELTYSEAWESVRLEMVTVM</sequence>